<comment type="caution">
    <text evidence="2">The sequence shown here is derived from an EMBL/GenBank/DDBJ whole genome shotgun (WGS) entry which is preliminary data.</text>
</comment>
<gene>
    <name evidence="2" type="ORF">NLU13_7091</name>
</gene>
<name>A0AA39GF79_SARSR</name>
<reference evidence="2" key="1">
    <citation type="submission" date="2022-10" db="EMBL/GenBank/DDBJ databases">
        <title>Determination and structural analysis of whole genome sequence of Sarocladium strictum F4-1.</title>
        <authorList>
            <person name="Hu L."/>
            <person name="Jiang Y."/>
        </authorList>
    </citation>
    <scope>NUCLEOTIDE SEQUENCE</scope>
    <source>
        <strain evidence="2">F4-1</strain>
    </source>
</reference>
<dbReference type="PANTHER" id="PTHR36223">
    <property type="entry name" value="BETA-LACTAMASE-TYPE TRANSPEPTIDASE FOLD DOMAIN CONTAINING PROTEIN"/>
    <property type="match status" value="1"/>
</dbReference>
<organism evidence="2 3">
    <name type="scientific">Sarocladium strictum</name>
    <name type="common">Black bundle disease fungus</name>
    <name type="synonym">Acremonium strictum</name>
    <dbReference type="NCBI Taxonomy" id="5046"/>
    <lineage>
        <taxon>Eukaryota</taxon>
        <taxon>Fungi</taxon>
        <taxon>Dikarya</taxon>
        <taxon>Ascomycota</taxon>
        <taxon>Pezizomycotina</taxon>
        <taxon>Sordariomycetes</taxon>
        <taxon>Hypocreomycetidae</taxon>
        <taxon>Hypocreales</taxon>
        <taxon>Sarocladiaceae</taxon>
        <taxon>Sarocladium</taxon>
    </lineage>
</organism>
<sequence length="317" mass="36129">MAILPDVPGIEVRVKVEGELVPDYENTDVKAEALQPPNHPTRHFYVESKTGARYCVQLDMNEEFAAYLEKHHDGAKHLRIELLVDGVRSAALCCRNVLEYRTFRVTSDLKHYVKGPSETCTYRDLVFTQIQGVEATSVERIRGDAEKARRIGLIQVIIHVGSDGTTPYPSSPVTRDELHELCSDPQVLELAEKSMKGSDLTHCSSLHNETKTKMTRSFCLKTDKTMCEFQFFYRSKETLQSLEVIAHPEPRMPEFSNMTRQELLAFAERNWRNLGDEADRKPLHIKTEPCDGNPGQGPIDLTVTRKRKRVEIDLTED</sequence>
<feature type="domain" description="DUF7918" evidence="1">
    <location>
        <begin position="9"/>
        <end position="246"/>
    </location>
</feature>
<accession>A0AA39GF79</accession>
<dbReference type="Proteomes" id="UP001175261">
    <property type="component" value="Unassembled WGS sequence"/>
</dbReference>
<evidence type="ECO:0000259" key="1">
    <source>
        <dbReference type="Pfam" id="PF25534"/>
    </source>
</evidence>
<evidence type="ECO:0000313" key="3">
    <source>
        <dbReference type="Proteomes" id="UP001175261"/>
    </source>
</evidence>
<dbReference type="EMBL" id="JAPDFR010000006">
    <property type="protein sequence ID" value="KAK0385916.1"/>
    <property type="molecule type" value="Genomic_DNA"/>
</dbReference>
<evidence type="ECO:0000313" key="2">
    <source>
        <dbReference type="EMBL" id="KAK0385916.1"/>
    </source>
</evidence>
<dbReference type="PANTHER" id="PTHR36223:SF1">
    <property type="entry name" value="TRANSCRIPTION ELONGATION FACTOR EAF N-TERMINAL DOMAIN-CONTAINING PROTEIN"/>
    <property type="match status" value="1"/>
</dbReference>
<keyword evidence="3" id="KW-1185">Reference proteome</keyword>
<proteinExistence type="predicted"/>
<dbReference type="Pfam" id="PF25534">
    <property type="entry name" value="DUF7918"/>
    <property type="match status" value="1"/>
</dbReference>
<dbReference type="InterPro" id="IPR057678">
    <property type="entry name" value="DUF7918"/>
</dbReference>
<dbReference type="AlphaFoldDB" id="A0AA39GF79"/>
<protein>
    <recommendedName>
        <fullName evidence="1">DUF7918 domain-containing protein</fullName>
    </recommendedName>
</protein>